<name>A0ABS1D5D4_9PROT</name>
<evidence type="ECO:0000313" key="2">
    <source>
        <dbReference type="Proteomes" id="UP000697995"/>
    </source>
</evidence>
<sequence>MASRKTVTRENLVALGAERLAALLIELADDNAEVKRRLRLELAAQSGGDTIAAEISKRLATLRSARSVIDWQKRRDFVRDLDLQRAMIVGRVAQDRADLALDLMWRFMDLAEPVLNRVDDSNGSVGEVFKLACADLGALAAKAKPDPVSLADRVFHAVTGNGYGVFDRVVTLMLPALGDAGAAHLKRRLMQALAERPRRGGERDFEALLLRSALQDLADGQGDVDAYVALIPPEEQRLLHQGTAIGRRLLKAGRAPEALAALEQARPMRRASTTTWDEALFGAVIPVDAGWEDIYIEALEATGQRDEAQRLRWAAFEKRLSVERLRAYLKRLPDFDDMEAEERAMQYALGYRSFSAALWFFAHWPHQRWAAELVLARASEIDGNLYDLLEQAARLIEGQHPLAATLLRRAMIEDTLDGAKSTRYKHAARHLLECRSLAVQIQNFETFETHDAFLACLRVRHGRKVGFWSQIDEGAMTLR</sequence>
<reference evidence="1 2" key="1">
    <citation type="journal article" date="2020" name="Microorganisms">
        <title>Osmotic Adaptation and Compatible Solute Biosynthesis of Phototrophic Bacteria as Revealed from Genome Analyses.</title>
        <authorList>
            <person name="Imhoff J.F."/>
            <person name="Rahn T."/>
            <person name="Kunzel S."/>
            <person name="Keller A."/>
            <person name="Neulinger S.C."/>
        </authorList>
    </citation>
    <scope>NUCLEOTIDE SEQUENCE [LARGE SCALE GENOMIC DNA]</scope>
    <source>
        <strain evidence="1 2">DSM 15382</strain>
    </source>
</reference>
<evidence type="ECO:0008006" key="3">
    <source>
        <dbReference type="Google" id="ProtNLM"/>
    </source>
</evidence>
<dbReference type="Proteomes" id="UP000697995">
    <property type="component" value="Unassembled WGS sequence"/>
</dbReference>
<dbReference type="EMBL" id="NRSG01000444">
    <property type="protein sequence ID" value="MBK1662081.1"/>
    <property type="molecule type" value="Genomic_DNA"/>
</dbReference>
<dbReference type="RefSeq" id="WP_133223218.1">
    <property type="nucleotide sequence ID" value="NZ_NRSG01000444.1"/>
</dbReference>
<comment type="caution">
    <text evidence="1">The sequence shown here is derived from an EMBL/GenBank/DDBJ whole genome shotgun (WGS) entry which is preliminary data.</text>
</comment>
<evidence type="ECO:0000313" key="1">
    <source>
        <dbReference type="EMBL" id="MBK1662081.1"/>
    </source>
</evidence>
<dbReference type="Pfam" id="PF21810">
    <property type="entry name" value="DUF6880"/>
    <property type="match status" value="1"/>
</dbReference>
<organism evidence="1 2">
    <name type="scientific">Paracraurococcus ruber</name>
    <dbReference type="NCBI Taxonomy" id="77675"/>
    <lineage>
        <taxon>Bacteria</taxon>
        <taxon>Pseudomonadati</taxon>
        <taxon>Pseudomonadota</taxon>
        <taxon>Alphaproteobacteria</taxon>
        <taxon>Acetobacterales</taxon>
        <taxon>Roseomonadaceae</taxon>
        <taxon>Paracraurococcus</taxon>
    </lineage>
</organism>
<accession>A0ABS1D5D4</accession>
<dbReference type="InterPro" id="IPR049245">
    <property type="entry name" value="DUF6880"/>
</dbReference>
<keyword evidence="2" id="KW-1185">Reference proteome</keyword>
<gene>
    <name evidence="1" type="ORF">CKO45_28240</name>
</gene>
<proteinExistence type="predicted"/>
<protein>
    <recommendedName>
        <fullName evidence="3">DUF4034 domain-containing protein</fullName>
    </recommendedName>
</protein>